<feature type="transmembrane region" description="Helical" evidence="7">
    <location>
        <begin position="39"/>
        <end position="64"/>
    </location>
</feature>
<feature type="transmembrane region" description="Helical" evidence="7">
    <location>
        <begin position="257"/>
        <end position="276"/>
    </location>
</feature>
<evidence type="ECO:0000313" key="9">
    <source>
        <dbReference type="EMBL" id="ASS76686.1"/>
    </source>
</evidence>
<name>A0A223D5K1_9BACL</name>
<dbReference type="CDD" id="cd06173">
    <property type="entry name" value="MFS_MefA_like"/>
    <property type="match status" value="1"/>
</dbReference>
<gene>
    <name evidence="9" type="ORF">CIG75_18060</name>
</gene>
<evidence type="ECO:0000256" key="5">
    <source>
        <dbReference type="ARBA" id="ARBA00022989"/>
    </source>
</evidence>
<proteinExistence type="predicted"/>
<dbReference type="GO" id="GO:0005886">
    <property type="term" value="C:plasma membrane"/>
    <property type="evidence" value="ECO:0007669"/>
    <property type="project" value="UniProtKB-SubCell"/>
</dbReference>
<dbReference type="PROSITE" id="PS50850">
    <property type="entry name" value="MFS"/>
    <property type="match status" value="1"/>
</dbReference>
<dbReference type="Gene3D" id="1.20.1250.20">
    <property type="entry name" value="MFS general substrate transporter like domains"/>
    <property type="match status" value="1"/>
</dbReference>
<feature type="transmembrane region" description="Helical" evidence="7">
    <location>
        <begin position="344"/>
        <end position="366"/>
    </location>
</feature>
<dbReference type="EMBL" id="CP022657">
    <property type="protein sequence ID" value="ASS76686.1"/>
    <property type="molecule type" value="Genomic_DNA"/>
</dbReference>
<dbReference type="PANTHER" id="PTHR23513:SF19">
    <property type="entry name" value="MAJOR FACILITATOR SUPERFAMILY (MFS) PROFILE DOMAIN-CONTAINING PROTEIN"/>
    <property type="match status" value="1"/>
</dbReference>
<dbReference type="PANTHER" id="PTHR23513">
    <property type="entry name" value="INTEGRAL MEMBRANE EFFLUX PROTEIN-RELATED"/>
    <property type="match status" value="1"/>
</dbReference>
<protein>
    <recommendedName>
        <fullName evidence="8">Major facilitator superfamily (MFS) profile domain-containing protein</fullName>
    </recommendedName>
</protein>
<dbReference type="RefSeq" id="WP_094237914.1">
    <property type="nucleotide sequence ID" value="NZ_CP022657.1"/>
</dbReference>
<keyword evidence="6 7" id="KW-0472">Membrane</keyword>
<evidence type="ECO:0000256" key="1">
    <source>
        <dbReference type="ARBA" id="ARBA00004651"/>
    </source>
</evidence>
<feature type="transmembrane region" description="Helical" evidence="7">
    <location>
        <begin position="296"/>
        <end position="323"/>
    </location>
</feature>
<dbReference type="AlphaFoldDB" id="A0A223D5K1"/>
<accession>A0A223D5K1</accession>
<evidence type="ECO:0000256" key="7">
    <source>
        <dbReference type="SAM" id="Phobius"/>
    </source>
</evidence>
<keyword evidence="2" id="KW-0813">Transport</keyword>
<dbReference type="SUPFAM" id="SSF103473">
    <property type="entry name" value="MFS general substrate transporter"/>
    <property type="match status" value="1"/>
</dbReference>
<feature type="transmembrane region" description="Helical" evidence="7">
    <location>
        <begin position="220"/>
        <end position="245"/>
    </location>
</feature>
<dbReference type="GO" id="GO:0022857">
    <property type="term" value="F:transmembrane transporter activity"/>
    <property type="evidence" value="ECO:0007669"/>
    <property type="project" value="InterPro"/>
</dbReference>
<keyword evidence="10" id="KW-1185">Reference proteome</keyword>
<dbReference type="InterPro" id="IPR011701">
    <property type="entry name" value="MFS"/>
</dbReference>
<comment type="subcellular location">
    <subcellularLocation>
        <location evidence="1">Cell membrane</location>
        <topology evidence="1">Multi-pass membrane protein</topology>
    </subcellularLocation>
</comment>
<dbReference type="Proteomes" id="UP000214688">
    <property type="component" value="Chromosome"/>
</dbReference>
<dbReference type="OrthoDB" id="2351575at2"/>
<organism evidence="9 10">
    <name type="scientific">Tumebacillus algifaecis</name>
    <dbReference type="NCBI Taxonomy" id="1214604"/>
    <lineage>
        <taxon>Bacteria</taxon>
        <taxon>Bacillati</taxon>
        <taxon>Bacillota</taxon>
        <taxon>Bacilli</taxon>
        <taxon>Bacillales</taxon>
        <taxon>Alicyclobacillaceae</taxon>
        <taxon>Tumebacillus</taxon>
    </lineage>
</organism>
<evidence type="ECO:0000256" key="4">
    <source>
        <dbReference type="ARBA" id="ARBA00022692"/>
    </source>
</evidence>
<feature type="transmembrane region" description="Helical" evidence="7">
    <location>
        <begin position="159"/>
        <end position="184"/>
    </location>
</feature>
<evidence type="ECO:0000256" key="3">
    <source>
        <dbReference type="ARBA" id="ARBA00022475"/>
    </source>
</evidence>
<feature type="transmembrane region" description="Helical" evidence="7">
    <location>
        <begin position="12"/>
        <end position="33"/>
    </location>
</feature>
<keyword evidence="4 7" id="KW-0812">Transmembrane</keyword>
<keyword evidence="5 7" id="KW-1133">Transmembrane helix</keyword>
<reference evidence="9 10" key="1">
    <citation type="journal article" date="2015" name="Int. J. Syst. Evol. Microbiol.">
        <title>Tumebacillus algifaecis sp. nov., isolated from decomposing algal scum.</title>
        <authorList>
            <person name="Wu Y.F."/>
            <person name="Zhang B."/>
            <person name="Xing P."/>
            <person name="Wu Q.L."/>
            <person name="Liu S.J."/>
        </authorList>
    </citation>
    <scope>NUCLEOTIDE SEQUENCE [LARGE SCALE GENOMIC DNA]</scope>
    <source>
        <strain evidence="9 10">THMBR28</strain>
    </source>
</reference>
<dbReference type="Pfam" id="PF07690">
    <property type="entry name" value="MFS_1"/>
    <property type="match status" value="1"/>
</dbReference>
<evidence type="ECO:0000259" key="8">
    <source>
        <dbReference type="PROSITE" id="PS50850"/>
    </source>
</evidence>
<keyword evidence="3" id="KW-1003">Cell membrane</keyword>
<evidence type="ECO:0000256" key="6">
    <source>
        <dbReference type="ARBA" id="ARBA00023136"/>
    </source>
</evidence>
<sequence>MSRLTSFRCLWIGQTAANLADTLYIVLLIALTYQATQSAILTALIPIVTMSAQLIGGLLTPLVIDRFRLTTLLWSSQLGKTLLFTTLLLFLHALFDAGWLSVVLGLMAVFSLLDAVATPTRNGIVPRLVEKSELVKVNGWLASTDRTVQLAGWAMGGMLYAAVGATFSLWLCLGLHVLATLLMFGVRDPEAAEATTAEQQKRSGFQSVKEGWVTVWRLPLLRLVILMDVLEVLAEGVWIGAVMIVFVQQALGQDETWFGLLNAGYMAGMLLGGMLVSTFSKWVETRMGLLLLLGSVVYALLNAAFAVNSIAWLAVLLCLLMGLPHQLKAVIQQTLFQSQVSGRLLPKVFSVKMTVFNTGFALSALLMSLLTDVVGVRFVYLLAALLIGLATLLAWSKWKLLKQASVS</sequence>
<evidence type="ECO:0000256" key="2">
    <source>
        <dbReference type="ARBA" id="ARBA00022448"/>
    </source>
</evidence>
<dbReference type="InterPro" id="IPR020846">
    <property type="entry name" value="MFS_dom"/>
</dbReference>
<dbReference type="KEGG" id="tab:CIG75_18060"/>
<evidence type="ECO:0000313" key="10">
    <source>
        <dbReference type="Proteomes" id="UP000214688"/>
    </source>
</evidence>
<dbReference type="InterPro" id="IPR036259">
    <property type="entry name" value="MFS_trans_sf"/>
</dbReference>
<feature type="domain" description="Major facilitator superfamily (MFS) profile" evidence="8">
    <location>
        <begin position="220"/>
        <end position="407"/>
    </location>
</feature>
<feature type="transmembrane region" description="Helical" evidence="7">
    <location>
        <begin position="378"/>
        <end position="395"/>
    </location>
</feature>